<reference evidence="2 3" key="1">
    <citation type="submission" date="2016-10" db="EMBL/GenBank/DDBJ databases">
        <title>Genome sequence of the basidiomycete white-rot fungus Trametes pubescens.</title>
        <authorList>
            <person name="Makela M.R."/>
            <person name="Granchi Z."/>
            <person name="Peng M."/>
            <person name="De Vries R.P."/>
            <person name="Grigoriev I."/>
            <person name="Riley R."/>
            <person name="Hilden K."/>
        </authorList>
    </citation>
    <scope>NUCLEOTIDE SEQUENCE [LARGE SCALE GENOMIC DNA]</scope>
    <source>
        <strain evidence="2 3">FBCC735</strain>
    </source>
</reference>
<dbReference type="EMBL" id="MNAD01000682">
    <property type="protein sequence ID" value="OJT11171.1"/>
    <property type="molecule type" value="Genomic_DNA"/>
</dbReference>
<feature type="region of interest" description="Disordered" evidence="1">
    <location>
        <begin position="93"/>
        <end position="114"/>
    </location>
</feature>
<evidence type="ECO:0000256" key="1">
    <source>
        <dbReference type="SAM" id="MobiDB-lite"/>
    </source>
</evidence>
<evidence type="ECO:0000313" key="3">
    <source>
        <dbReference type="Proteomes" id="UP000184267"/>
    </source>
</evidence>
<accession>A0A1M2VU74</accession>
<sequence length="114" mass="11486">MLAAASVHSRQGKGKAPGGEPYGPGGAYTCLEAEGWGDRAAVEQDGRVLDAEYGVVEAAVVEMMFRVVIAGGVEMEAVAVAWLAPEPGAPYSAGDAACAAPKAPPPSEEGEVEA</sequence>
<comment type="caution">
    <text evidence="2">The sequence shown here is derived from an EMBL/GenBank/DDBJ whole genome shotgun (WGS) entry which is preliminary data.</text>
</comment>
<keyword evidence="3" id="KW-1185">Reference proteome</keyword>
<gene>
    <name evidence="2" type="ORF">TRAPUB_12328</name>
</gene>
<proteinExistence type="predicted"/>
<feature type="compositionally biased region" description="Gly residues" evidence="1">
    <location>
        <begin position="15"/>
        <end position="24"/>
    </location>
</feature>
<protein>
    <submittedName>
        <fullName evidence="2">Uncharacterized protein</fullName>
    </submittedName>
</protein>
<feature type="region of interest" description="Disordered" evidence="1">
    <location>
        <begin position="1"/>
        <end position="24"/>
    </location>
</feature>
<dbReference type="Proteomes" id="UP000184267">
    <property type="component" value="Unassembled WGS sequence"/>
</dbReference>
<evidence type="ECO:0000313" key="2">
    <source>
        <dbReference type="EMBL" id="OJT11171.1"/>
    </source>
</evidence>
<dbReference type="AlphaFoldDB" id="A0A1M2VU74"/>
<name>A0A1M2VU74_TRAPU</name>
<organism evidence="2 3">
    <name type="scientific">Trametes pubescens</name>
    <name type="common">White-rot fungus</name>
    <dbReference type="NCBI Taxonomy" id="154538"/>
    <lineage>
        <taxon>Eukaryota</taxon>
        <taxon>Fungi</taxon>
        <taxon>Dikarya</taxon>
        <taxon>Basidiomycota</taxon>
        <taxon>Agaricomycotina</taxon>
        <taxon>Agaricomycetes</taxon>
        <taxon>Polyporales</taxon>
        <taxon>Polyporaceae</taxon>
        <taxon>Trametes</taxon>
    </lineage>
</organism>